<dbReference type="GO" id="GO:0005634">
    <property type="term" value="C:nucleus"/>
    <property type="evidence" value="ECO:0007669"/>
    <property type="project" value="UniProtKB-SubCell"/>
</dbReference>
<keyword evidence="5 10" id="KW-0863">Zinc-finger</keyword>
<dbReference type="SUPFAM" id="SSF57667">
    <property type="entry name" value="beta-beta-alpha zinc fingers"/>
    <property type="match status" value="1"/>
</dbReference>
<dbReference type="EMBL" id="JARKIE010000018">
    <property type="protein sequence ID" value="KAJ7701244.1"/>
    <property type="molecule type" value="Genomic_DNA"/>
</dbReference>
<keyword evidence="6" id="KW-0862">Zinc</keyword>
<dbReference type="GO" id="GO:0008270">
    <property type="term" value="F:zinc ion binding"/>
    <property type="evidence" value="ECO:0007669"/>
    <property type="project" value="UniProtKB-KW"/>
</dbReference>
<comment type="similarity">
    <text evidence="2">Belongs to the krueppel C2H2-type zinc-finger protein family.</text>
</comment>
<dbReference type="AlphaFoldDB" id="A0AAD7DWA4"/>
<comment type="caution">
    <text evidence="12">The sequence shown here is derived from an EMBL/GenBank/DDBJ whole genome shotgun (WGS) entry which is preliminary data.</text>
</comment>
<dbReference type="InterPro" id="IPR013087">
    <property type="entry name" value="Znf_C2H2_type"/>
</dbReference>
<evidence type="ECO:0000256" key="6">
    <source>
        <dbReference type="ARBA" id="ARBA00022833"/>
    </source>
</evidence>
<dbReference type="PROSITE" id="PS00028">
    <property type="entry name" value="ZINC_FINGER_C2H2_1"/>
    <property type="match status" value="1"/>
</dbReference>
<organism evidence="12 13">
    <name type="scientific">Mycena rosella</name>
    <name type="common">Pink bonnet</name>
    <name type="synonym">Agaricus rosellus</name>
    <dbReference type="NCBI Taxonomy" id="1033263"/>
    <lineage>
        <taxon>Eukaryota</taxon>
        <taxon>Fungi</taxon>
        <taxon>Dikarya</taxon>
        <taxon>Basidiomycota</taxon>
        <taxon>Agaricomycotina</taxon>
        <taxon>Agaricomycetes</taxon>
        <taxon>Agaricomycetidae</taxon>
        <taxon>Agaricales</taxon>
        <taxon>Marasmiineae</taxon>
        <taxon>Mycenaceae</taxon>
        <taxon>Mycena</taxon>
    </lineage>
</organism>
<evidence type="ECO:0000259" key="11">
    <source>
        <dbReference type="PROSITE" id="PS50157"/>
    </source>
</evidence>
<dbReference type="Pfam" id="PF00096">
    <property type="entry name" value="zf-C2H2"/>
    <property type="match status" value="1"/>
</dbReference>
<evidence type="ECO:0000256" key="1">
    <source>
        <dbReference type="ARBA" id="ARBA00004123"/>
    </source>
</evidence>
<keyword evidence="7" id="KW-0805">Transcription regulation</keyword>
<dbReference type="InterPro" id="IPR036236">
    <property type="entry name" value="Znf_C2H2_sf"/>
</dbReference>
<evidence type="ECO:0000256" key="10">
    <source>
        <dbReference type="PROSITE-ProRule" id="PRU00042"/>
    </source>
</evidence>
<evidence type="ECO:0000256" key="4">
    <source>
        <dbReference type="ARBA" id="ARBA00022737"/>
    </source>
</evidence>
<dbReference type="SMART" id="SM00355">
    <property type="entry name" value="ZnF_C2H2"/>
    <property type="match status" value="1"/>
</dbReference>
<evidence type="ECO:0000256" key="8">
    <source>
        <dbReference type="ARBA" id="ARBA00023163"/>
    </source>
</evidence>
<keyword evidence="4" id="KW-0677">Repeat</keyword>
<sequence length="191" mass="21009">MSSDAASYHSPIRWAHCPTLSRGADIISTLSGAIAADSAKSRIWTRGLRTLFRQLPDFDDDSCSLNSRGHVCLPSDTVPARIYYDSVSGNPPPRIIGVDDPLIGASSTRDKKLKRHMCDVCGKEFDRPSTLQTHMNIHTKVRQRTFGAPAVQISQASSVRVAHHVPTWWKQLGVSDIFIHAALSIAKSSFE</sequence>
<protein>
    <recommendedName>
        <fullName evidence="11">C2H2-type domain-containing protein</fullName>
    </recommendedName>
</protein>
<evidence type="ECO:0000313" key="13">
    <source>
        <dbReference type="Proteomes" id="UP001221757"/>
    </source>
</evidence>
<dbReference type="Gene3D" id="3.30.160.60">
    <property type="entry name" value="Classic Zinc Finger"/>
    <property type="match status" value="1"/>
</dbReference>
<dbReference type="FunFam" id="3.30.160.60:FF:000193">
    <property type="entry name" value="Zinc finger protein 300"/>
    <property type="match status" value="1"/>
</dbReference>
<keyword evidence="8" id="KW-0804">Transcription</keyword>
<feature type="domain" description="C2H2-type" evidence="11">
    <location>
        <begin position="116"/>
        <end position="143"/>
    </location>
</feature>
<evidence type="ECO:0000256" key="9">
    <source>
        <dbReference type="ARBA" id="ARBA00023242"/>
    </source>
</evidence>
<keyword evidence="13" id="KW-1185">Reference proteome</keyword>
<name>A0AAD7DWA4_MYCRO</name>
<proteinExistence type="inferred from homology"/>
<dbReference type="Proteomes" id="UP001221757">
    <property type="component" value="Unassembled WGS sequence"/>
</dbReference>
<dbReference type="PROSITE" id="PS50157">
    <property type="entry name" value="ZINC_FINGER_C2H2_2"/>
    <property type="match status" value="1"/>
</dbReference>
<accession>A0AAD7DWA4</accession>
<evidence type="ECO:0000256" key="3">
    <source>
        <dbReference type="ARBA" id="ARBA00022723"/>
    </source>
</evidence>
<reference evidence="12" key="1">
    <citation type="submission" date="2023-03" db="EMBL/GenBank/DDBJ databases">
        <title>Massive genome expansion in bonnet fungi (Mycena s.s.) driven by repeated elements and novel gene families across ecological guilds.</title>
        <authorList>
            <consortium name="Lawrence Berkeley National Laboratory"/>
            <person name="Harder C.B."/>
            <person name="Miyauchi S."/>
            <person name="Viragh M."/>
            <person name="Kuo A."/>
            <person name="Thoen E."/>
            <person name="Andreopoulos B."/>
            <person name="Lu D."/>
            <person name="Skrede I."/>
            <person name="Drula E."/>
            <person name="Henrissat B."/>
            <person name="Morin E."/>
            <person name="Kohler A."/>
            <person name="Barry K."/>
            <person name="LaButti K."/>
            <person name="Morin E."/>
            <person name="Salamov A."/>
            <person name="Lipzen A."/>
            <person name="Mereny Z."/>
            <person name="Hegedus B."/>
            <person name="Baldrian P."/>
            <person name="Stursova M."/>
            <person name="Weitz H."/>
            <person name="Taylor A."/>
            <person name="Grigoriev I.V."/>
            <person name="Nagy L.G."/>
            <person name="Martin F."/>
            <person name="Kauserud H."/>
        </authorList>
    </citation>
    <scope>NUCLEOTIDE SEQUENCE</scope>
    <source>
        <strain evidence="12">CBHHK067</strain>
    </source>
</reference>
<evidence type="ECO:0000256" key="7">
    <source>
        <dbReference type="ARBA" id="ARBA00023015"/>
    </source>
</evidence>
<evidence type="ECO:0000313" key="12">
    <source>
        <dbReference type="EMBL" id="KAJ7701244.1"/>
    </source>
</evidence>
<evidence type="ECO:0000256" key="2">
    <source>
        <dbReference type="ARBA" id="ARBA00006991"/>
    </source>
</evidence>
<comment type="subcellular location">
    <subcellularLocation>
        <location evidence="1">Nucleus</location>
    </subcellularLocation>
</comment>
<keyword evidence="9" id="KW-0539">Nucleus</keyword>
<gene>
    <name evidence="12" type="ORF">B0H17DRAFT_1128523</name>
</gene>
<evidence type="ECO:0000256" key="5">
    <source>
        <dbReference type="ARBA" id="ARBA00022771"/>
    </source>
</evidence>
<keyword evidence="3" id="KW-0479">Metal-binding</keyword>